<organism evidence="1 2">
    <name type="scientific">Mycolicibacillus koreensis</name>
    <dbReference type="NCBI Taxonomy" id="1069220"/>
    <lineage>
        <taxon>Bacteria</taxon>
        <taxon>Bacillati</taxon>
        <taxon>Actinomycetota</taxon>
        <taxon>Actinomycetes</taxon>
        <taxon>Mycobacteriales</taxon>
        <taxon>Mycobacteriaceae</taxon>
        <taxon>Mycolicibacillus</taxon>
    </lineage>
</organism>
<keyword evidence="2" id="KW-1185">Reference proteome</keyword>
<evidence type="ECO:0000313" key="2">
    <source>
        <dbReference type="Proteomes" id="UP000193577"/>
    </source>
</evidence>
<gene>
    <name evidence="1" type="ORF">B8W67_02610</name>
</gene>
<dbReference type="Proteomes" id="UP000193577">
    <property type="component" value="Unassembled WGS sequence"/>
</dbReference>
<reference evidence="1 2" key="1">
    <citation type="submission" date="2017-04" db="EMBL/GenBank/DDBJ databases">
        <title>The new phylogeny of genus Mycobacterium.</title>
        <authorList>
            <person name="Tortoli E."/>
            <person name="Trovato A."/>
            <person name="Cirillo D.M."/>
        </authorList>
    </citation>
    <scope>NUCLEOTIDE SEQUENCE [LARGE SCALE GENOMIC DNA]</scope>
    <source>
        <strain evidence="1 2">KCTC 19819</strain>
    </source>
</reference>
<dbReference type="EMBL" id="NCXO01000004">
    <property type="protein sequence ID" value="OSC35311.1"/>
    <property type="molecule type" value="Genomic_DNA"/>
</dbReference>
<proteinExistence type="predicted"/>
<comment type="caution">
    <text evidence="1">The sequence shown here is derived from an EMBL/GenBank/DDBJ whole genome shotgun (WGS) entry which is preliminary data.</text>
</comment>
<evidence type="ECO:0000313" key="1">
    <source>
        <dbReference type="EMBL" id="OSC35311.1"/>
    </source>
</evidence>
<dbReference type="AlphaFoldDB" id="A0A7I7SCL1"/>
<name>A0A7I7SCL1_9MYCO</name>
<accession>A0A7I7SCL1</accession>
<sequence length="68" mass="7933">MTHPRYRKPPVHRGEAHACARLNDQLVREIRARYAAGDGTHRSLGAEYEVSHFTIGEVVRRRRWMHVA</sequence>
<protein>
    <submittedName>
        <fullName evidence="1">Uncharacterized protein</fullName>
    </submittedName>
</protein>